<dbReference type="PANTHER" id="PTHR30363:SF4">
    <property type="entry name" value="GLYCEROL-3-PHOSPHATE REGULON REPRESSOR"/>
    <property type="match status" value="1"/>
</dbReference>
<keyword evidence="1" id="KW-0678">Repressor</keyword>
<evidence type="ECO:0000256" key="2">
    <source>
        <dbReference type="ARBA" id="ARBA00023015"/>
    </source>
</evidence>
<reference evidence="7" key="1">
    <citation type="submission" date="2019-01" db="EMBL/GenBank/DDBJ databases">
        <title>Gri0909 isolated from a small marine red alga.</title>
        <authorList>
            <person name="Kim J."/>
            <person name="Jeong S.E."/>
            <person name="Jeon C.O."/>
        </authorList>
    </citation>
    <scope>NUCLEOTIDE SEQUENCE [LARGE SCALE GENOMIC DNA]</scope>
    <source>
        <strain evidence="7">Gri0909</strain>
    </source>
</reference>
<dbReference type="PANTHER" id="PTHR30363">
    <property type="entry name" value="HTH-TYPE TRANSCRIPTIONAL REGULATOR SRLR-RELATED"/>
    <property type="match status" value="1"/>
</dbReference>
<dbReference type="Pfam" id="PF08220">
    <property type="entry name" value="HTH_DeoR"/>
    <property type="match status" value="1"/>
</dbReference>
<evidence type="ECO:0000259" key="5">
    <source>
        <dbReference type="PROSITE" id="PS51000"/>
    </source>
</evidence>
<organism evidence="6 7">
    <name type="scientific">Hwanghaeella grinnelliae</name>
    <dbReference type="NCBI Taxonomy" id="2500179"/>
    <lineage>
        <taxon>Bacteria</taxon>
        <taxon>Pseudomonadati</taxon>
        <taxon>Pseudomonadota</taxon>
        <taxon>Alphaproteobacteria</taxon>
        <taxon>Rhodospirillales</taxon>
        <taxon>Rhodospirillaceae</taxon>
        <taxon>Hwanghaeella</taxon>
    </lineage>
</organism>
<dbReference type="Gene3D" id="1.10.10.10">
    <property type="entry name" value="Winged helix-like DNA-binding domain superfamily/Winged helix DNA-binding domain"/>
    <property type="match status" value="1"/>
</dbReference>
<dbReference type="EMBL" id="SADE01000001">
    <property type="protein sequence ID" value="RVU39450.1"/>
    <property type="molecule type" value="Genomic_DNA"/>
</dbReference>
<dbReference type="InterPro" id="IPR036388">
    <property type="entry name" value="WH-like_DNA-bd_sf"/>
</dbReference>
<feature type="domain" description="HTH deoR-type" evidence="5">
    <location>
        <begin position="16"/>
        <end position="71"/>
    </location>
</feature>
<evidence type="ECO:0000256" key="4">
    <source>
        <dbReference type="ARBA" id="ARBA00023163"/>
    </source>
</evidence>
<dbReference type="GO" id="GO:0003700">
    <property type="term" value="F:DNA-binding transcription factor activity"/>
    <property type="evidence" value="ECO:0007669"/>
    <property type="project" value="InterPro"/>
</dbReference>
<dbReference type="InterPro" id="IPR037171">
    <property type="entry name" value="NagB/RpiA_transferase-like"/>
</dbReference>
<gene>
    <name evidence="6" type="ORF">EOI86_09510</name>
</gene>
<keyword evidence="7" id="KW-1185">Reference proteome</keyword>
<dbReference type="PRINTS" id="PR00037">
    <property type="entry name" value="HTHLACR"/>
</dbReference>
<evidence type="ECO:0000313" key="7">
    <source>
        <dbReference type="Proteomes" id="UP000287447"/>
    </source>
</evidence>
<keyword evidence="3" id="KW-0238">DNA-binding</keyword>
<dbReference type="Gene3D" id="3.30.750.70">
    <property type="entry name" value="4-hydroxybutyrate coenzyme like domains"/>
    <property type="match status" value="1"/>
</dbReference>
<evidence type="ECO:0000256" key="3">
    <source>
        <dbReference type="ARBA" id="ARBA00023125"/>
    </source>
</evidence>
<dbReference type="SMART" id="SM00420">
    <property type="entry name" value="HTH_DEOR"/>
    <property type="match status" value="1"/>
</dbReference>
<dbReference type="SUPFAM" id="SSF100950">
    <property type="entry name" value="NagB/RpiA/CoA transferase-like"/>
    <property type="match status" value="1"/>
</dbReference>
<proteinExistence type="predicted"/>
<dbReference type="AlphaFoldDB" id="A0A3S2WVJ1"/>
<name>A0A3S2WVJ1_9PROT</name>
<dbReference type="Proteomes" id="UP000287447">
    <property type="component" value="Unassembled WGS sequence"/>
</dbReference>
<comment type="caution">
    <text evidence="6">The sequence shown here is derived from an EMBL/GenBank/DDBJ whole genome shotgun (WGS) entry which is preliminary data.</text>
</comment>
<dbReference type="OrthoDB" id="9814815at2"/>
<keyword evidence="2" id="KW-0805">Transcription regulation</keyword>
<accession>A0A3S2WVJ1</accession>
<dbReference type="InterPro" id="IPR014036">
    <property type="entry name" value="DeoR-like_C"/>
</dbReference>
<dbReference type="PROSITE" id="PS00894">
    <property type="entry name" value="HTH_DEOR_1"/>
    <property type="match status" value="1"/>
</dbReference>
<evidence type="ECO:0000313" key="6">
    <source>
        <dbReference type="EMBL" id="RVU39450.1"/>
    </source>
</evidence>
<dbReference type="InterPro" id="IPR050313">
    <property type="entry name" value="Carb_Metab_HTH_regulators"/>
</dbReference>
<dbReference type="RefSeq" id="WP_127764821.1">
    <property type="nucleotide sequence ID" value="NZ_SADE01000001.1"/>
</dbReference>
<protein>
    <submittedName>
        <fullName evidence="6">DeoR/GlpR transcriptional regulator</fullName>
    </submittedName>
</protein>
<dbReference type="Pfam" id="PF00455">
    <property type="entry name" value="DeoRC"/>
    <property type="match status" value="1"/>
</dbReference>
<dbReference type="InterPro" id="IPR018356">
    <property type="entry name" value="Tscrpt_reg_HTH_DeoR_CS"/>
</dbReference>
<dbReference type="InterPro" id="IPR036390">
    <property type="entry name" value="WH_DNA-bd_sf"/>
</dbReference>
<sequence>MKSYATEPLSANADTLSERQSEIAELVRATGFAGIDELADRFSVSTQTIRKDVNGLCDKGLLRRVHGGVQLASVGNLEYRMRKVLRYSAKQQIAAAVADTIPNGSSVSISIGTTPEAVVSAMLSHTNLKIQTNNLNIAMIGNTAGSFDVSIPGGLIRRGDGDIIGPAAVAFFESYKADFGIFGVAAVDADGGLLDFYEEEVAARQAILRNCRTSILVLDHMKFERNAHVRGGHIADVDHVFCDKAPPPGIASALAEAGVTVTICGKESN</sequence>
<dbReference type="PROSITE" id="PS51000">
    <property type="entry name" value="HTH_DEOR_2"/>
    <property type="match status" value="1"/>
</dbReference>
<keyword evidence="4" id="KW-0804">Transcription</keyword>
<evidence type="ECO:0000256" key="1">
    <source>
        <dbReference type="ARBA" id="ARBA00022491"/>
    </source>
</evidence>
<dbReference type="InterPro" id="IPR001034">
    <property type="entry name" value="DeoR_HTH"/>
</dbReference>
<dbReference type="SUPFAM" id="SSF46785">
    <property type="entry name" value="Winged helix' DNA-binding domain"/>
    <property type="match status" value="1"/>
</dbReference>
<dbReference type="GO" id="GO:0003677">
    <property type="term" value="F:DNA binding"/>
    <property type="evidence" value="ECO:0007669"/>
    <property type="project" value="UniProtKB-KW"/>
</dbReference>
<dbReference type="SMART" id="SM01134">
    <property type="entry name" value="DeoRC"/>
    <property type="match status" value="1"/>
</dbReference>